<dbReference type="Pfam" id="PF03033">
    <property type="entry name" value="Glyco_transf_28"/>
    <property type="match status" value="1"/>
</dbReference>
<organism evidence="13 14">
    <name type="scientific">Candidatus Colwellbacteria bacterium CG10_big_fil_rev_8_21_14_0_10_41_28</name>
    <dbReference type="NCBI Taxonomy" id="1974539"/>
    <lineage>
        <taxon>Bacteria</taxon>
        <taxon>Candidatus Colwelliibacteriota</taxon>
    </lineage>
</organism>
<reference evidence="14" key="1">
    <citation type="submission" date="2017-09" db="EMBL/GenBank/DDBJ databases">
        <title>Depth-based differentiation of microbial function through sediment-hosted aquifers and enrichment of novel symbionts in the deep terrestrial subsurface.</title>
        <authorList>
            <person name="Probst A.J."/>
            <person name="Ladd B."/>
            <person name="Jarett J.K."/>
            <person name="Geller-Mcgrath D.E."/>
            <person name="Sieber C.M.K."/>
            <person name="Emerson J.B."/>
            <person name="Anantharaman K."/>
            <person name="Thomas B.C."/>
            <person name="Malmstrom R."/>
            <person name="Stieglmeier M."/>
            <person name="Klingl A."/>
            <person name="Woyke T."/>
            <person name="Ryan C.M."/>
            <person name="Banfield J.F."/>
        </authorList>
    </citation>
    <scope>NUCLEOTIDE SEQUENCE [LARGE SCALE GENOMIC DNA]</scope>
</reference>
<feature type="domain" description="Glycosyl transferase family 28 C-terminal" evidence="12">
    <location>
        <begin position="200"/>
        <end position="368"/>
    </location>
</feature>
<keyword evidence="7 10" id="KW-0472">Membrane</keyword>
<protein>
    <recommendedName>
        <fullName evidence="10">UDP-N-acetylglucosamine--N-acetylmuramyl-(pentapeptide) pyrophosphoryl-undecaprenol N-acetylglucosamine transferase</fullName>
        <ecNumber evidence="10">2.4.1.227</ecNumber>
    </recommendedName>
    <alternativeName>
        <fullName evidence="10">Undecaprenyl-PP-MurNAc-pentapeptide-UDPGlcNAc GlcNAc transferase</fullName>
    </alternativeName>
</protein>
<keyword evidence="9 10" id="KW-0961">Cell wall biogenesis/degradation</keyword>
<evidence type="ECO:0000256" key="2">
    <source>
        <dbReference type="ARBA" id="ARBA00022618"/>
    </source>
</evidence>
<evidence type="ECO:0000256" key="3">
    <source>
        <dbReference type="ARBA" id="ARBA00022676"/>
    </source>
</evidence>
<dbReference type="Gene3D" id="3.40.50.2000">
    <property type="entry name" value="Glycogen Phosphorylase B"/>
    <property type="match status" value="2"/>
</dbReference>
<proteinExistence type="inferred from homology"/>
<comment type="function">
    <text evidence="10">Cell wall formation. Catalyzes the transfer of a GlcNAc subunit on undecaprenyl-pyrophosphoryl-MurNAc-pentapeptide (lipid intermediate I) to form undecaprenyl-pyrophosphoryl-MurNAc-(pentapeptide)GlcNAc (lipid intermediate II).</text>
</comment>
<dbReference type="EMBL" id="PFAG01000014">
    <property type="protein sequence ID" value="PIR98510.1"/>
    <property type="molecule type" value="Genomic_DNA"/>
</dbReference>
<dbReference type="GO" id="GO:0051301">
    <property type="term" value="P:cell division"/>
    <property type="evidence" value="ECO:0007669"/>
    <property type="project" value="UniProtKB-KW"/>
</dbReference>
<comment type="caution">
    <text evidence="10">Lacks conserved residue(s) required for the propagation of feature annotation.</text>
</comment>
<comment type="caution">
    <text evidence="13">The sequence shown here is derived from an EMBL/GenBank/DDBJ whole genome shotgun (WGS) entry which is preliminary data.</text>
</comment>
<gene>
    <name evidence="10" type="primary">murG</name>
    <name evidence="13" type="ORF">COT88_01650</name>
</gene>
<evidence type="ECO:0000313" key="13">
    <source>
        <dbReference type="EMBL" id="PIR98510.1"/>
    </source>
</evidence>
<dbReference type="GO" id="GO:0005975">
    <property type="term" value="P:carbohydrate metabolic process"/>
    <property type="evidence" value="ECO:0007669"/>
    <property type="project" value="InterPro"/>
</dbReference>
<evidence type="ECO:0000256" key="10">
    <source>
        <dbReference type="HAMAP-Rule" id="MF_00033"/>
    </source>
</evidence>
<evidence type="ECO:0000256" key="1">
    <source>
        <dbReference type="ARBA" id="ARBA00022475"/>
    </source>
</evidence>
<dbReference type="SUPFAM" id="SSF53756">
    <property type="entry name" value="UDP-Glycosyltransferase/glycogen phosphorylase"/>
    <property type="match status" value="1"/>
</dbReference>
<dbReference type="Proteomes" id="UP000230776">
    <property type="component" value="Unassembled WGS sequence"/>
</dbReference>
<keyword evidence="4 10" id="KW-0808">Transferase</keyword>
<dbReference type="UniPathway" id="UPA00219"/>
<dbReference type="InterPro" id="IPR004276">
    <property type="entry name" value="GlycoTrans_28_N"/>
</dbReference>
<dbReference type="GO" id="GO:0008360">
    <property type="term" value="P:regulation of cell shape"/>
    <property type="evidence" value="ECO:0007669"/>
    <property type="project" value="UniProtKB-KW"/>
</dbReference>
<evidence type="ECO:0000256" key="9">
    <source>
        <dbReference type="ARBA" id="ARBA00023316"/>
    </source>
</evidence>
<dbReference type="GO" id="GO:0071555">
    <property type="term" value="P:cell wall organization"/>
    <property type="evidence" value="ECO:0007669"/>
    <property type="project" value="UniProtKB-KW"/>
</dbReference>
<comment type="similarity">
    <text evidence="10">Belongs to the glycosyltransferase 28 family. MurG subfamily.</text>
</comment>
<dbReference type="InterPro" id="IPR006009">
    <property type="entry name" value="GlcNAc_MurG"/>
</dbReference>
<evidence type="ECO:0000256" key="8">
    <source>
        <dbReference type="ARBA" id="ARBA00023306"/>
    </source>
</evidence>
<evidence type="ECO:0000256" key="4">
    <source>
        <dbReference type="ARBA" id="ARBA00022679"/>
    </source>
</evidence>
<dbReference type="PANTHER" id="PTHR21015">
    <property type="entry name" value="UDP-N-ACETYLGLUCOSAMINE--N-ACETYLMURAMYL-(PENTAPEPTIDE) PYROPHOSPHORYL-UNDECAPRENOL N-ACETYLGLUCOSAMINE TRANSFERASE 1"/>
    <property type="match status" value="1"/>
</dbReference>
<feature type="binding site" evidence="10">
    <location>
        <begin position="16"/>
        <end position="18"/>
    </location>
    <ligand>
        <name>UDP-N-acetyl-alpha-D-glucosamine</name>
        <dbReference type="ChEBI" id="CHEBI:57705"/>
    </ligand>
</feature>
<dbReference type="EC" id="2.4.1.227" evidence="10"/>
<keyword evidence="8 10" id="KW-0131">Cell cycle</keyword>
<feature type="binding site" evidence="10">
    <location>
        <position position="206"/>
    </location>
    <ligand>
        <name>UDP-N-acetyl-alpha-D-glucosamine</name>
        <dbReference type="ChEBI" id="CHEBI:57705"/>
    </ligand>
</feature>
<dbReference type="CDD" id="cd03785">
    <property type="entry name" value="GT28_MurG"/>
    <property type="match status" value="1"/>
</dbReference>
<dbReference type="InterPro" id="IPR007235">
    <property type="entry name" value="Glyco_trans_28_C"/>
</dbReference>
<dbReference type="Pfam" id="PF04101">
    <property type="entry name" value="Glyco_tran_28_C"/>
    <property type="match status" value="1"/>
</dbReference>
<dbReference type="GO" id="GO:0005886">
    <property type="term" value="C:plasma membrane"/>
    <property type="evidence" value="ECO:0007669"/>
    <property type="project" value="UniProtKB-SubCell"/>
</dbReference>
<dbReference type="GO" id="GO:0050511">
    <property type="term" value="F:undecaprenyldiphospho-muramoylpentapeptide beta-N-acetylglucosaminyltransferase activity"/>
    <property type="evidence" value="ECO:0007669"/>
    <property type="project" value="UniProtKB-UniRule"/>
</dbReference>
<name>A0A2H0VJL2_9BACT</name>
<evidence type="ECO:0000256" key="5">
    <source>
        <dbReference type="ARBA" id="ARBA00022960"/>
    </source>
</evidence>
<feature type="binding site" evidence="10">
    <location>
        <position position="174"/>
    </location>
    <ligand>
        <name>UDP-N-acetyl-alpha-D-glucosamine</name>
        <dbReference type="ChEBI" id="CHEBI:57705"/>
    </ligand>
</feature>
<dbReference type="GO" id="GO:0009252">
    <property type="term" value="P:peptidoglycan biosynthetic process"/>
    <property type="evidence" value="ECO:0007669"/>
    <property type="project" value="UniProtKB-UniRule"/>
</dbReference>
<evidence type="ECO:0000256" key="6">
    <source>
        <dbReference type="ARBA" id="ARBA00022984"/>
    </source>
</evidence>
<keyword evidence="3 10" id="KW-0328">Glycosyltransferase</keyword>
<evidence type="ECO:0000256" key="7">
    <source>
        <dbReference type="ARBA" id="ARBA00023136"/>
    </source>
</evidence>
<keyword evidence="6 10" id="KW-0573">Peptidoglycan synthesis</keyword>
<feature type="domain" description="Glycosyltransferase family 28 N-terminal" evidence="11">
    <location>
        <begin position="10"/>
        <end position="150"/>
    </location>
</feature>
<evidence type="ECO:0000259" key="12">
    <source>
        <dbReference type="Pfam" id="PF04101"/>
    </source>
</evidence>
<dbReference type="AlphaFoldDB" id="A0A2H0VJL2"/>
<evidence type="ECO:0000259" key="11">
    <source>
        <dbReference type="Pfam" id="PF03033"/>
    </source>
</evidence>
<dbReference type="HAMAP" id="MF_00033">
    <property type="entry name" value="MurG"/>
    <property type="match status" value="1"/>
</dbReference>
<accession>A0A2H0VJL2</accession>
<comment type="subcellular location">
    <subcellularLocation>
        <location evidence="10">Cell membrane</location>
        <topology evidence="10">Peripheral membrane protein</topology>
        <orientation evidence="10">Cytoplasmic side</orientation>
    </subcellularLocation>
</comment>
<comment type="pathway">
    <text evidence="10">Cell wall biogenesis; peptidoglycan biosynthesis.</text>
</comment>
<feature type="binding site" evidence="10">
    <location>
        <position position="311"/>
    </location>
    <ligand>
        <name>UDP-N-acetyl-alpha-D-glucosamine</name>
        <dbReference type="ChEBI" id="CHEBI:57705"/>
    </ligand>
</feature>
<dbReference type="GO" id="GO:0051991">
    <property type="term" value="F:UDP-N-acetyl-D-glucosamine:N-acetylmuramoyl-L-alanyl-D-glutamyl-meso-2,6-diaminopimelyl-D-alanyl-D-alanine-diphosphoundecaprenol 4-beta-N-acetylglucosaminlytransferase activity"/>
    <property type="evidence" value="ECO:0007669"/>
    <property type="project" value="RHEA"/>
</dbReference>
<keyword evidence="2 10" id="KW-0132">Cell division</keyword>
<keyword evidence="5 10" id="KW-0133">Cell shape</keyword>
<comment type="catalytic activity">
    <reaction evidence="10">
        <text>di-trans,octa-cis-undecaprenyl diphospho-N-acetyl-alpha-D-muramoyl-L-alanyl-D-glutamyl-meso-2,6-diaminopimeloyl-D-alanyl-D-alanine + UDP-N-acetyl-alpha-D-glucosamine = di-trans,octa-cis-undecaprenyl diphospho-[N-acetyl-alpha-D-glucosaminyl-(1-&gt;4)]-N-acetyl-alpha-D-muramoyl-L-alanyl-D-glutamyl-meso-2,6-diaminopimeloyl-D-alanyl-D-alanine + UDP + H(+)</text>
        <dbReference type="Rhea" id="RHEA:31227"/>
        <dbReference type="ChEBI" id="CHEBI:15378"/>
        <dbReference type="ChEBI" id="CHEBI:57705"/>
        <dbReference type="ChEBI" id="CHEBI:58223"/>
        <dbReference type="ChEBI" id="CHEBI:61387"/>
        <dbReference type="ChEBI" id="CHEBI:61388"/>
        <dbReference type="EC" id="2.4.1.227"/>
    </reaction>
</comment>
<evidence type="ECO:0000313" key="14">
    <source>
        <dbReference type="Proteomes" id="UP000230776"/>
    </source>
</evidence>
<sequence>MAKENKFKLLVTGGGTAGHIYPVAAVVAEAQVLASKEGMPIEVRYIGSYGAYKSFLEQNDIDVRGVVNSKLRRYFSLYNLIDVPKFIFSLFQAILGVMAFKPNVLFSKGGPGSFPVVLAANLLKVPIVIHESDAAPSLNTKMASKYAELIALAFENAKNYFEGKEVLVTGNPIRKYLLSDPISSKQAKGYFGFDPNEPLVLVLGGSQGATRINDLILEGLTELLDVTQIFHQTGISKYEDVLERVGELSSGGDWRFRERYKAIDYFQKDIRIALQAADIVISRSGSGVFEIAAFSKPSILIPLSTSANDHQKVNAEVFVSAHAAIMMEETNLSKRSLINTVTELLNDPDRLLEVGLAANSLHIPDAASNLAQILLKYK</sequence>
<dbReference type="PANTHER" id="PTHR21015:SF27">
    <property type="entry name" value="UDP-N-ACETYLGLUCOSAMINE--N-ACETYLMURAMYL-(PENTAPEPTIDE) PYROPHOSPHORYL-UNDECAPRENOL N-ACETYLGLUCOSAMINE TRANSFERASE"/>
    <property type="match status" value="1"/>
</dbReference>
<keyword evidence="1 10" id="KW-1003">Cell membrane</keyword>